<accession>A0A4R2ILW6</accession>
<keyword evidence="6" id="KW-1185">Reference proteome</keyword>
<dbReference type="AlphaFoldDB" id="A0A4R2ILW6"/>
<dbReference type="InterPro" id="IPR002938">
    <property type="entry name" value="FAD-bd"/>
</dbReference>
<evidence type="ECO:0000256" key="1">
    <source>
        <dbReference type="ARBA" id="ARBA00001974"/>
    </source>
</evidence>
<evidence type="ECO:0000259" key="4">
    <source>
        <dbReference type="Pfam" id="PF01494"/>
    </source>
</evidence>
<evidence type="ECO:0000256" key="3">
    <source>
        <dbReference type="ARBA" id="ARBA00022827"/>
    </source>
</evidence>
<proteinExistence type="predicted"/>
<keyword evidence="2" id="KW-0285">Flavoprotein</keyword>
<keyword evidence="3" id="KW-0274">FAD</keyword>
<evidence type="ECO:0000256" key="2">
    <source>
        <dbReference type="ARBA" id="ARBA00022630"/>
    </source>
</evidence>
<dbReference type="Pfam" id="PF01494">
    <property type="entry name" value="FAD_binding_3"/>
    <property type="match status" value="1"/>
</dbReference>
<gene>
    <name evidence="5" type="ORF">EV646_112253</name>
</gene>
<comment type="cofactor">
    <cofactor evidence="1">
        <name>FAD</name>
        <dbReference type="ChEBI" id="CHEBI:57692"/>
    </cofactor>
</comment>
<dbReference type="PANTHER" id="PTHR43004">
    <property type="entry name" value="TRK SYSTEM POTASSIUM UPTAKE PROTEIN"/>
    <property type="match status" value="1"/>
</dbReference>
<feature type="domain" description="FAD-binding" evidence="4">
    <location>
        <begin position="1"/>
        <end position="60"/>
    </location>
</feature>
<dbReference type="InterPro" id="IPR036188">
    <property type="entry name" value="FAD/NAD-bd_sf"/>
</dbReference>
<dbReference type="GO" id="GO:0071949">
    <property type="term" value="F:FAD binding"/>
    <property type="evidence" value="ECO:0007669"/>
    <property type="project" value="InterPro"/>
</dbReference>
<protein>
    <submittedName>
        <fullName evidence="5">FAD binding domain-containing protein</fullName>
    </submittedName>
</protein>
<dbReference type="PANTHER" id="PTHR43004:SF19">
    <property type="entry name" value="BINDING MONOOXYGENASE, PUTATIVE (JCVI)-RELATED"/>
    <property type="match status" value="1"/>
</dbReference>
<dbReference type="InterPro" id="IPR050641">
    <property type="entry name" value="RIFMO-like"/>
</dbReference>
<dbReference type="Proteomes" id="UP000295573">
    <property type="component" value="Unassembled WGS sequence"/>
</dbReference>
<name>A0A4R2ILW6_9ACTN</name>
<evidence type="ECO:0000313" key="5">
    <source>
        <dbReference type="EMBL" id="TCO43675.1"/>
    </source>
</evidence>
<dbReference type="Gene3D" id="3.50.50.60">
    <property type="entry name" value="FAD/NAD(P)-binding domain"/>
    <property type="match status" value="1"/>
</dbReference>
<dbReference type="GO" id="GO:0016709">
    <property type="term" value="F:oxidoreductase activity, acting on paired donors, with incorporation or reduction of molecular oxygen, NAD(P)H as one donor, and incorporation of one atom of oxygen"/>
    <property type="evidence" value="ECO:0007669"/>
    <property type="project" value="UniProtKB-ARBA"/>
</dbReference>
<dbReference type="EMBL" id="SLWR01000012">
    <property type="protein sequence ID" value="TCO43675.1"/>
    <property type="molecule type" value="Genomic_DNA"/>
</dbReference>
<dbReference type="SUPFAM" id="SSF51905">
    <property type="entry name" value="FAD/NAD(P)-binding domain"/>
    <property type="match status" value="1"/>
</dbReference>
<reference evidence="5 6" key="1">
    <citation type="journal article" date="2015" name="Stand. Genomic Sci.">
        <title>Genomic Encyclopedia of Bacterial and Archaeal Type Strains, Phase III: the genomes of soil and plant-associated and newly described type strains.</title>
        <authorList>
            <person name="Whitman W.B."/>
            <person name="Woyke T."/>
            <person name="Klenk H.P."/>
            <person name="Zhou Y."/>
            <person name="Lilburn T.G."/>
            <person name="Beck B.J."/>
            <person name="De Vos P."/>
            <person name="Vandamme P."/>
            <person name="Eisen J.A."/>
            <person name="Garrity G."/>
            <person name="Hugenholtz P."/>
            <person name="Kyrpides N.C."/>
        </authorList>
    </citation>
    <scope>NUCLEOTIDE SEQUENCE [LARGE SCALE GENOMIC DNA]</scope>
    <source>
        <strain evidence="5 6">VKM Ac-2541</strain>
    </source>
</reference>
<comment type="caution">
    <text evidence="5">The sequence shown here is derived from an EMBL/GenBank/DDBJ whole genome shotgun (WGS) entry which is preliminary data.</text>
</comment>
<dbReference type="Gene3D" id="3.40.30.120">
    <property type="match status" value="1"/>
</dbReference>
<evidence type="ECO:0000313" key="6">
    <source>
        <dbReference type="Proteomes" id="UP000295573"/>
    </source>
</evidence>
<sequence>MFLLGDAAHLTPPFIGQGMGAGLRDAANLAWKLAAVLAGDLPESVLTSYETERRPHARALSCSELVDRKAFRHGLAGRLCPNALLGDGRRLDHVAAGRFAFVTRRSPSDKVRATLNDRDVVLIVARPGDELHRWLRRWRAYGALVRPDGTVQRAGRRVIESIN</sequence>
<dbReference type="PRINTS" id="PR00420">
    <property type="entry name" value="RNGMNOXGNASE"/>
</dbReference>
<organism evidence="5 6">
    <name type="scientific">Kribbella antiqua</name>
    <dbReference type="NCBI Taxonomy" id="2512217"/>
    <lineage>
        <taxon>Bacteria</taxon>
        <taxon>Bacillati</taxon>
        <taxon>Actinomycetota</taxon>
        <taxon>Actinomycetes</taxon>
        <taxon>Propionibacteriales</taxon>
        <taxon>Kribbellaceae</taxon>
        <taxon>Kribbella</taxon>
    </lineage>
</organism>